<protein>
    <submittedName>
        <fullName evidence="1">Uncharacterized protein</fullName>
    </submittedName>
</protein>
<comment type="caution">
    <text evidence="1">The sequence shown here is derived from an EMBL/GenBank/DDBJ whole genome shotgun (WGS) entry which is preliminary data.</text>
</comment>
<accession>A0A2T5I677</accession>
<dbReference type="Proteomes" id="UP000244152">
    <property type="component" value="Unassembled WGS sequence"/>
</dbReference>
<dbReference type="EMBL" id="QAOK01000030">
    <property type="protein sequence ID" value="PTQ79312.1"/>
    <property type="molecule type" value="Genomic_DNA"/>
</dbReference>
<evidence type="ECO:0000313" key="1">
    <source>
        <dbReference type="EMBL" id="PTQ79312.1"/>
    </source>
</evidence>
<proteinExistence type="predicted"/>
<reference evidence="1 2" key="1">
    <citation type="submission" date="2018-04" db="EMBL/GenBank/DDBJ databases">
        <title>Active sludge and wastewater microbial communities from Klosterneuburg, Austria.</title>
        <authorList>
            <person name="Wagner M."/>
        </authorList>
    </citation>
    <scope>NUCLEOTIDE SEQUENCE [LARGE SCALE GENOMIC DNA]</scope>
    <source>
        <strain evidence="1 2">Nl12</strain>
    </source>
</reference>
<organism evidence="1 2">
    <name type="scientific">Nitrosospira multiformis</name>
    <dbReference type="NCBI Taxonomy" id="1231"/>
    <lineage>
        <taxon>Bacteria</taxon>
        <taxon>Pseudomonadati</taxon>
        <taxon>Pseudomonadota</taxon>
        <taxon>Betaproteobacteria</taxon>
        <taxon>Nitrosomonadales</taxon>
        <taxon>Nitrosomonadaceae</taxon>
        <taxon>Nitrosospira</taxon>
    </lineage>
</organism>
<dbReference type="RefSeq" id="WP_107763103.1">
    <property type="nucleotide sequence ID" value="NZ_QAOK01000030.1"/>
</dbReference>
<gene>
    <name evidence="1" type="ORF">C8R21_13024</name>
</gene>
<sequence length="2110" mass="233056">MRINLSRLTGNAVLSEKLLQINGDLPEKSVVFPGPFSGSANIEPTGSHAFDIDGEWIHSIELDPTAARFNLKVPAPLKFNGVIYLELHLTYSAQADQWTVELMSTAWFHYKFNARAMLGEWLMHVERREPPVLKVKGRRGFPIDEWGLVVSPMKWIAADDTFDHVLNAGIFGDVNGRNNFVIIPESNTGRLYEASGGLKLLGLQKTALGSKAEEWRVIPLAIAFPLHRNEPLAMWRGLVSWAPVQTKKDQKDDGRLKAETILEMLWNRPARRALMGARIENAAQPVVPLPVLTVTEMNGGDSREKHLPLLFIEAPRNDLTDEPEVPRLRRVFFSGKSEAIELNAKFYLHAKLTSAPDLDQQIPILEFSGKIDKPLPPIPTDVANVGETKEHLLEALTAALNKVENGASDDLLLHCVAVGNVTTPGSANGWIIWGSLQFQVPSTEGQLLECFVRGNWTADECDPYPEVILHMKGCQVRTSASSDAADRDLSAAFSVQSGLEDDLQRESDVLRFARRREQPSRKCDIRIRHRTDRGRVAVSRVEVYATERSPFGNESVVLQLRPFSVAVVQPVDIDTETGELIAVWSSNDPEGVQWRVPDATTTITLPPQAVGEAMERGARFWKPLVAEKPWIDTTKPIAYRFSPPTQLVVRPSVRERRYNKSPANFSALLADAKVESFTTETIYPIQAKFEVSMLGLPDIRIRETGSMLGRPAENLPPPIDVQEGTEDPNAKERWFRGIFASEIATYATNMVASETVIIRDHVVDIRNRQVAAKASFEARLAEYHVYDPWVADGRLGLSEGLAFRLRDTRYGARPLLNPLPHWKVDKGTQTQIDNNDLLPAQKETIHVADDMPAGPRFLSETGDWADVDPDGAFVGGIVHTMEFPSELVAVLRNPVATRGRIENLTFTALGANAHTAVAFDEGRTIFVGETSYGQLSRLIKIRIGRVAVLWNRARHVIVYERTTVPSAQFATEQEIGAVKSRGWPILRKTEEYVEPLEPVRVFADEAQVKDNRAGFIRASEFITPRIYVNGAWGRDLDHGYEIQLWDEKDTSSFYPKPKLSVQAHAGGTEVVRCLLDEPQHIYFYSNTEVGKGDNTDAWPSYRGVDQPLSTPRLKVVTTGPVAASERDRQNALIDTPQLPAPRLDGLRRPRFDMKVVCEGKVNLQHSRGKTEMLGVMDIVTVMRSAAADAEAECNEGVEKGDIDAAWKTRLDNIKAVSNRAAEVASAGALRAKAEAFIEKACERIASGADCKEVKKQITEQVSTLFGDARKGVKDVMANIPALPQPDGLLTRAVDELERELVGIERAIRAPFDKMLVDLAALSAGAQGDAVNLRARAVAQLDSDAQIAKTVIGKANESVMQWKARLDNTVSTAQGSVEKLLTNARASVDKVSTMADLTWKQLEPQIAVQHCTDAIGKLRALEHHKVYGKVMGRCADALEGVRVTLRDGLVEKFWNEAHQALKGAAQGLLTLLDSGIAAARAAATQSKAVVDALATLATDIPKKLDDTVDKVRKSTEKDLAVDLQYVLGEIEKIHANAGAAVGSERNDLLLKWRNDVVIKQMKSLRSEAKKVEAQFVVALTPVLDFAKHAAQLLLDLSSEVDDWLVMLESNLITDINGFDCTKFDELRAKVRGELQKIEEQVRDRITGPATTIIDESTQAKFQQLESDIREKVKGVQGIADEVAKGMKLVKALGELPQLPTLTFNADRAEYVFHDLKEQIETSPFAAKLREIDTGLKELGLAVPTQKLLDQIVPNSLKDVDFNKVFRNLGAMDFTDFFKRFQLPEIRKDQLQITHGLDKRTRTAWVSTKVNAQFNEEKALFEFAGIAVSLAKMDMQATSDMSIGLNREHSSKTDAKLKADWALAFSGSKLATFHDVLLHYNGSSFDFDIEPKKVELHPTLKFVDEFAKRFQPELPPAIELVKDSRGIPVGVKAQMHTQVVLPPLGIIEIGPLLIRAGLAMRITPRGKFQVDANVSVGSKDAPVWVQVSYLGGGMWLEARASYENGVYYEASVGLALGGIKAFNLASVARGSFTFLLFAYATMSDKTGGSLRAGLQVAGNARILGIANASVVLLLEAVHGSGKTEGRGSLDVSIDICWCYTLHVRKDVNHQIN</sequence>
<evidence type="ECO:0000313" key="2">
    <source>
        <dbReference type="Proteomes" id="UP000244152"/>
    </source>
</evidence>
<name>A0A2T5I677_9PROT</name>